<dbReference type="AlphaFoldDB" id="A0A6A5GC29"/>
<proteinExistence type="predicted"/>
<accession>A0A6A5GC29</accession>
<dbReference type="EMBL" id="WUAV01000005">
    <property type="protein sequence ID" value="KAF1751982.1"/>
    <property type="molecule type" value="Genomic_DNA"/>
</dbReference>
<comment type="caution">
    <text evidence="1">The sequence shown here is derived from an EMBL/GenBank/DDBJ whole genome shotgun (WGS) entry which is preliminary data.</text>
</comment>
<evidence type="ECO:0000313" key="1">
    <source>
        <dbReference type="EMBL" id="KAF1751982.1"/>
    </source>
</evidence>
<name>A0A6A5GC29_CAERE</name>
<organism evidence="1 2">
    <name type="scientific">Caenorhabditis remanei</name>
    <name type="common">Caenorhabditis vulgaris</name>
    <dbReference type="NCBI Taxonomy" id="31234"/>
    <lineage>
        <taxon>Eukaryota</taxon>
        <taxon>Metazoa</taxon>
        <taxon>Ecdysozoa</taxon>
        <taxon>Nematoda</taxon>
        <taxon>Chromadorea</taxon>
        <taxon>Rhabditida</taxon>
        <taxon>Rhabditina</taxon>
        <taxon>Rhabditomorpha</taxon>
        <taxon>Rhabditoidea</taxon>
        <taxon>Rhabditidae</taxon>
        <taxon>Peloderinae</taxon>
        <taxon>Caenorhabditis</taxon>
    </lineage>
</organism>
<evidence type="ECO:0000313" key="2">
    <source>
        <dbReference type="Proteomes" id="UP000483820"/>
    </source>
</evidence>
<protein>
    <submittedName>
        <fullName evidence="1">Uncharacterized protein</fullName>
    </submittedName>
</protein>
<dbReference type="Proteomes" id="UP000483820">
    <property type="component" value="Chromosome V"/>
</dbReference>
<dbReference type="KEGG" id="crq:GCK72_018536"/>
<gene>
    <name evidence="1" type="ORF">GCK72_018536</name>
</gene>
<dbReference type="GeneID" id="78776690"/>
<dbReference type="RefSeq" id="XP_053581519.1">
    <property type="nucleotide sequence ID" value="XM_053732606.1"/>
</dbReference>
<reference evidence="1 2" key="1">
    <citation type="submission" date="2019-12" db="EMBL/GenBank/DDBJ databases">
        <title>Chromosome-level assembly of the Caenorhabditis remanei genome.</title>
        <authorList>
            <person name="Teterina A.A."/>
            <person name="Willis J.H."/>
            <person name="Phillips P.C."/>
        </authorList>
    </citation>
    <scope>NUCLEOTIDE SEQUENCE [LARGE SCALE GENOMIC DNA]</scope>
    <source>
        <strain evidence="1 2">PX506</strain>
        <tissue evidence="1">Whole organism</tissue>
    </source>
</reference>
<sequence>MTAFHLFGVCDNMKSCWLCCCGDEFQRYISTSMERKFSRTSDEFEPNRSSSVLEFVVHDKDVHAVVEPFVLTGSFDELQYTFRRTFINDFESRNLPTTSLYGIIDRSC</sequence>
<dbReference type="CTD" id="78776690"/>